<accession>A0A9D2LGS6</accession>
<dbReference type="AlphaFoldDB" id="A0A9D2LGS6"/>
<organism evidence="2 3">
    <name type="scientific">Candidatus Oscillibacter excrementigallinarum</name>
    <dbReference type="NCBI Taxonomy" id="2838716"/>
    <lineage>
        <taxon>Bacteria</taxon>
        <taxon>Bacillati</taxon>
        <taxon>Bacillota</taxon>
        <taxon>Clostridia</taxon>
        <taxon>Eubacteriales</taxon>
        <taxon>Oscillospiraceae</taxon>
        <taxon>Oscillibacter</taxon>
    </lineage>
</organism>
<gene>
    <name evidence="2" type="ORF">H9787_01435</name>
</gene>
<dbReference type="EMBL" id="DWZJ01000010">
    <property type="protein sequence ID" value="HJB12357.1"/>
    <property type="molecule type" value="Genomic_DNA"/>
</dbReference>
<reference evidence="2" key="1">
    <citation type="journal article" date="2021" name="PeerJ">
        <title>Extensive microbial diversity within the chicken gut microbiome revealed by metagenomics and culture.</title>
        <authorList>
            <person name="Gilroy R."/>
            <person name="Ravi A."/>
            <person name="Getino M."/>
            <person name="Pursley I."/>
            <person name="Horton D.L."/>
            <person name="Alikhan N.F."/>
            <person name="Baker D."/>
            <person name="Gharbi K."/>
            <person name="Hall N."/>
            <person name="Watson M."/>
            <person name="Adriaenssens E.M."/>
            <person name="Foster-Nyarko E."/>
            <person name="Jarju S."/>
            <person name="Secka A."/>
            <person name="Antonio M."/>
            <person name="Oren A."/>
            <person name="Chaudhuri R.R."/>
            <person name="La Ragione R."/>
            <person name="Hildebrand F."/>
            <person name="Pallen M.J."/>
        </authorList>
    </citation>
    <scope>NUCLEOTIDE SEQUENCE</scope>
    <source>
        <strain evidence="2">ChiBcec18-1249</strain>
    </source>
</reference>
<sequence>MDRNVYQSELDRVRFTEAGKSALTDALLAAQAVPAKQRGRGPWMKRGAIAALAAVLLVGSAAAVTVSLWDGFFGGLDPSEQAVVDTLSGDLPGAVSSNGAVMTPLAAFGEDGVFYLMLEIQAPEGTVLPALNGEQGTYQLFGAEILDGEWLELREPDGGDVDFSYSIEPTWLEDDDPTDNVIRVVVSILADGDLEGKVLHIPGLWKQTDAKAYTEIFSGDFDFTLTGGLAEGSLLAVDVTGVTAETPYGPLTLDHLELSPLGLRWGYHYDEDAAQAAWKAENSGGDALVTSDDGEALASSDMVIPGAELVLVLRDGTRVEMANSFGEGGVGWEEQSGFFTRPVDLAQADHLLWGDTEILLSEHT</sequence>
<proteinExistence type="predicted"/>
<keyword evidence="1" id="KW-0812">Transmembrane</keyword>
<dbReference type="Proteomes" id="UP000823824">
    <property type="component" value="Unassembled WGS sequence"/>
</dbReference>
<protein>
    <recommendedName>
        <fullName evidence="4">DUF4179 domain-containing protein</fullName>
    </recommendedName>
</protein>
<evidence type="ECO:0000313" key="2">
    <source>
        <dbReference type="EMBL" id="HJB12357.1"/>
    </source>
</evidence>
<evidence type="ECO:0000313" key="3">
    <source>
        <dbReference type="Proteomes" id="UP000823824"/>
    </source>
</evidence>
<evidence type="ECO:0008006" key="4">
    <source>
        <dbReference type="Google" id="ProtNLM"/>
    </source>
</evidence>
<feature type="transmembrane region" description="Helical" evidence="1">
    <location>
        <begin position="48"/>
        <end position="69"/>
    </location>
</feature>
<keyword evidence="1" id="KW-0472">Membrane</keyword>
<comment type="caution">
    <text evidence="2">The sequence shown here is derived from an EMBL/GenBank/DDBJ whole genome shotgun (WGS) entry which is preliminary data.</text>
</comment>
<evidence type="ECO:0000256" key="1">
    <source>
        <dbReference type="SAM" id="Phobius"/>
    </source>
</evidence>
<reference evidence="2" key="2">
    <citation type="submission" date="2021-04" db="EMBL/GenBank/DDBJ databases">
        <authorList>
            <person name="Gilroy R."/>
        </authorList>
    </citation>
    <scope>NUCLEOTIDE SEQUENCE</scope>
    <source>
        <strain evidence="2">ChiBcec18-1249</strain>
    </source>
</reference>
<keyword evidence="1" id="KW-1133">Transmembrane helix</keyword>
<name>A0A9D2LGS6_9FIRM</name>